<keyword evidence="2 3" id="KW-0413">Isomerase</keyword>
<comment type="function">
    <text evidence="3">Catalyzes the reversible conversion of ribose-5-phosphate to ribulose 5-phosphate.</text>
</comment>
<evidence type="ECO:0000313" key="4">
    <source>
        <dbReference type="EMBL" id="KJZ82562.1"/>
    </source>
</evidence>
<dbReference type="InterPro" id="IPR037171">
    <property type="entry name" value="NagB/RpiA_transferase-like"/>
</dbReference>
<comment type="similarity">
    <text evidence="3">Belongs to the ribose 5-phosphate isomerase family.</text>
</comment>
<feature type="binding site" evidence="3">
    <location>
        <begin position="39"/>
        <end position="42"/>
    </location>
    <ligand>
        <name>substrate</name>
    </ligand>
</feature>
<dbReference type="FunFam" id="3.40.50.1360:FF:000001">
    <property type="entry name" value="Ribose-5-phosphate isomerase A"/>
    <property type="match status" value="1"/>
</dbReference>
<dbReference type="InterPro" id="IPR004788">
    <property type="entry name" value="Ribose5P_isomerase_type_A"/>
</dbReference>
<dbReference type="Gene3D" id="3.40.50.1360">
    <property type="match status" value="1"/>
</dbReference>
<evidence type="ECO:0000313" key="5">
    <source>
        <dbReference type="Proteomes" id="UP000033731"/>
    </source>
</evidence>
<dbReference type="Proteomes" id="UP000033731">
    <property type="component" value="Unassembled WGS sequence"/>
</dbReference>
<name>A0A0F4VPF5_9HYPH</name>
<dbReference type="NCBIfam" id="NF001924">
    <property type="entry name" value="PRK00702.1"/>
    <property type="match status" value="1"/>
</dbReference>
<keyword evidence="5" id="KW-1185">Reference proteome</keyword>
<dbReference type="NCBIfam" id="TIGR00021">
    <property type="entry name" value="rpiA"/>
    <property type="match status" value="1"/>
</dbReference>
<dbReference type="InterPro" id="IPR020672">
    <property type="entry name" value="Ribose5P_isomerase_typA_subgr"/>
</dbReference>
<dbReference type="EC" id="5.3.1.6" evidence="3"/>
<dbReference type="GO" id="GO:0009052">
    <property type="term" value="P:pentose-phosphate shunt, non-oxidative branch"/>
    <property type="evidence" value="ECO:0007669"/>
    <property type="project" value="UniProtKB-UniRule"/>
</dbReference>
<proteinExistence type="inferred from homology"/>
<gene>
    <name evidence="3" type="primary">rpiA</name>
    <name evidence="4" type="ORF">DJ66_0170</name>
</gene>
<dbReference type="UniPathway" id="UPA00115">
    <property type="reaction ID" value="UER00412"/>
</dbReference>
<dbReference type="PANTHER" id="PTHR43748">
    <property type="entry name" value="RIBOSE-5-PHOSPHATE ISOMERASE 3, CHLOROPLASTIC-RELATED"/>
    <property type="match status" value="1"/>
</dbReference>
<reference evidence="4 5" key="1">
    <citation type="journal article" date="2015" name="Phytopathology">
        <title>Genomes of Candidatus Liberibacter solanacearum haplotype A from New Zealand and the USA suggest significant genome plasticity in the species.</title>
        <authorList>
            <person name="Thompson S.M."/>
            <person name="Johnson C.P."/>
            <person name="Lu A.Y."/>
            <person name="Frampton R.A."/>
            <person name="Sullivan K.L."/>
            <person name="Fiers M.W."/>
            <person name="Crowhurst R.N."/>
            <person name="Pitman A.R."/>
            <person name="Scott I."/>
            <person name="Gudmestad N.C."/>
            <person name="Smith G.R."/>
        </authorList>
    </citation>
    <scope>NUCLEOTIDE SEQUENCE [LARGE SCALE GENOMIC DNA]</scope>
    <source>
        <strain evidence="4 5">LsoNZ1</strain>
    </source>
</reference>
<evidence type="ECO:0000256" key="1">
    <source>
        <dbReference type="ARBA" id="ARBA00001713"/>
    </source>
</evidence>
<dbReference type="EMBL" id="JMTK01000001">
    <property type="protein sequence ID" value="KJZ82562.1"/>
    <property type="molecule type" value="Genomic_DNA"/>
</dbReference>
<feature type="binding site" evidence="3">
    <location>
        <position position="134"/>
    </location>
    <ligand>
        <name>substrate</name>
    </ligand>
</feature>
<comment type="catalytic activity">
    <reaction evidence="1 3">
        <text>aldehydo-D-ribose 5-phosphate = D-ribulose 5-phosphate</text>
        <dbReference type="Rhea" id="RHEA:14657"/>
        <dbReference type="ChEBI" id="CHEBI:58121"/>
        <dbReference type="ChEBI" id="CHEBI:58273"/>
        <dbReference type="EC" id="5.3.1.6"/>
    </reaction>
</comment>
<comment type="caution">
    <text evidence="4">The sequence shown here is derived from an EMBL/GenBank/DDBJ whole genome shotgun (WGS) entry which is preliminary data.</text>
</comment>
<feature type="binding site" evidence="3">
    <location>
        <begin position="107"/>
        <end position="110"/>
    </location>
    <ligand>
        <name>substrate</name>
    </ligand>
</feature>
<feature type="binding site" evidence="3">
    <location>
        <begin position="94"/>
        <end position="97"/>
    </location>
    <ligand>
        <name>substrate</name>
    </ligand>
</feature>
<dbReference type="GO" id="GO:0004751">
    <property type="term" value="F:ribose-5-phosphate isomerase activity"/>
    <property type="evidence" value="ECO:0007669"/>
    <property type="project" value="UniProtKB-UniRule"/>
</dbReference>
<protein>
    <recommendedName>
        <fullName evidence="3">Ribose-5-phosphate isomerase A</fullName>
        <ecNumber evidence="3">5.3.1.6</ecNumber>
    </recommendedName>
    <alternativeName>
        <fullName evidence="3">Phosphoriboisomerase A</fullName>
        <shortName evidence="3">PRI</shortName>
    </alternativeName>
</protein>
<dbReference type="CDD" id="cd01398">
    <property type="entry name" value="RPI_A"/>
    <property type="match status" value="1"/>
</dbReference>
<evidence type="ECO:0000256" key="2">
    <source>
        <dbReference type="ARBA" id="ARBA00023235"/>
    </source>
</evidence>
<sequence>MNLRRKEVKDKIDALQMKKNVARLAIQHVDDGMTLGMGTGSTSKEFMILLAEKIANGLHVQVVPSSRDTENFCKKNGILLRSIEDVSSIDLSVDGFDEIDSRLRLIKGYGGALLREKIVANASSRVIVIGDESKRVDFLGRGMLPIEVDSFGMQATISALAELASCLGLKEDFRLRRNGSELFVSDGGHHIVDAFFGFIPDPQLLSEELSNIPGVMEHGLFIDMVDCAIIGMSNGECLVLEK</sequence>
<comment type="subunit">
    <text evidence="3">Homodimer.</text>
</comment>
<dbReference type="SUPFAM" id="SSF75445">
    <property type="entry name" value="D-ribose-5-phosphate isomerase (RpiA), lid domain"/>
    <property type="match status" value="1"/>
</dbReference>
<evidence type="ECO:0000256" key="3">
    <source>
        <dbReference type="HAMAP-Rule" id="MF_00170"/>
    </source>
</evidence>
<dbReference type="AlphaFoldDB" id="A0A0F4VPF5"/>
<dbReference type="Pfam" id="PF06026">
    <property type="entry name" value="Rib_5-P_isom_A"/>
    <property type="match status" value="1"/>
</dbReference>
<feature type="active site" description="Proton acceptor" evidence="3">
    <location>
        <position position="116"/>
    </location>
</feature>
<dbReference type="HAMAP" id="MF_00170">
    <property type="entry name" value="Rib_5P_isom_A"/>
    <property type="match status" value="1"/>
</dbReference>
<dbReference type="Gene3D" id="3.30.70.260">
    <property type="match status" value="1"/>
</dbReference>
<comment type="pathway">
    <text evidence="3">Carbohydrate degradation; pentose phosphate pathway; D-ribose 5-phosphate from D-ribulose 5-phosphate (non-oxidative stage): step 1/1.</text>
</comment>
<accession>A0A0F4VPF5</accession>
<organism evidence="4 5">
    <name type="scientific">Candidatus Liberibacter solanacearum</name>
    <dbReference type="NCBI Taxonomy" id="556287"/>
    <lineage>
        <taxon>Bacteria</taxon>
        <taxon>Pseudomonadati</taxon>
        <taxon>Pseudomonadota</taxon>
        <taxon>Alphaproteobacteria</taxon>
        <taxon>Hyphomicrobiales</taxon>
        <taxon>Rhizobiaceae</taxon>
        <taxon>Liberibacter</taxon>
    </lineage>
</organism>
<dbReference type="SUPFAM" id="SSF100950">
    <property type="entry name" value="NagB/RpiA/CoA transferase-like"/>
    <property type="match status" value="1"/>
</dbReference>
<dbReference type="PATRIC" id="fig|556287.9.peg.177"/>
<dbReference type="InterPro" id="IPR050262">
    <property type="entry name" value="Ribose-5P_isomerase"/>
</dbReference>
<dbReference type="PANTHER" id="PTHR43748:SF3">
    <property type="entry name" value="RIBOSE-5-PHOSPHATE ISOMERASE 3, CHLOROPLASTIC-RELATED"/>
    <property type="match status" value="1"/>
</dbReference>